<accession>A0A9P7B3E8</accession>
<protein>
    <submittedName>
        <fullName evidence="1">Uncharacterized protein</fullName>
    </submittedName>
</protein>
<proteinExistence type="predicted"/>
<name>A0A9P7B3E8_RHOMI</name>
<evidence type="ECO:0000313" key="2">
    <source>
        <dbReference type="Proteomes" id="UP000777482"/>
    </source>
</evidence>
<reference evidence="1 2" key="1">
    <citation type="submission" date="2020-11" db="EMBL/GenBank/DDBJ databases">
        <title>Kefir isolates.</title>
        <authorList>
            <person name="Marcisauskas S."/>
            <person name="Kim Y."/>
            <person name="Blasche S."/>
        </authorList>
    </citation>
    <scope>NUCLEOTIDE SEQUENCE [LARGE SCALE GENOMIC DNA]</scope>
    <source>
        <strain evidence="1 2">KR</strain>
    </source>
</reference>
<dbReference type="AlphaFoldDB" id="A0A9P7B3E8"/>
<dbReference type="EMBL" id="PUHQ01000103">
    <property type="protein sequence ID" value="KAG0656123.1"/>
    <property type="molecule type" value="Genomic_DNA"/>
</dbReference>
<organism evidence="1 2">
    <name type="scientific">Rhodotorula mucilaginosa</name>
    <name type="common">Yeast</name>
    <name type="synonym">Rhodotorula rubra</name>
    <dbReference type="NCBI Taxonomy" id="5537"/>
    <lineage>
        <taxon>Eukaryota</taxon>
        <taxon>Fungi</taxon>
        <taxon>Dikarya</taxon>
        <taxon>Basidiomycota</taxon>
        <taxon>Pucciniomycotina</taxon>
        <taxon>Microbotryomycetes</taxon>
        <taxon>Sporidiobolales</taxon>
        <taxon>Sporidiobolaceae</taxon>
        <taxon>Rhodotorula</taxon>
    </lineage>
</organism>
<sequence length="462" mass="50805">MATENAPAPAPAQSAPALAPRFSSFHRTLQEETLAKLVKIGPDYWNRIQEYHDHFDRLQQARAHLEAQAEVVRACAAAMDALHDKARANQSVITNQFGPATIQDMDDVSMLLTSMRHFEWDVVAPYRARVHPDPDWYTAVPCFPARMEKALPITAQDVLDHSPLLEHIFCDPYPDFSQGAVDAARAYLEAIAEPAVEGAAASPSLSAVREPLHADIRPFAQLWSTVLQVFAPGPEDPFYEHTVEYDPPADWESAVLYTALGPNGATGPQSLDVQAGDRILVVDPDKARNNVVEAYHLTPRRKDSLTHGLVSYVGCLVEVGESGDTSATCADATETAAAAEPERRTIGRTKPSLTPDADATRFFDATERYISFRRAVQDAVAVVAVRSIRGMNELALRTDALTAELHQQIWEERAQMEELGVLQDACEVPTRATRRARVGVAVVEPSYLDAILWLIILSRTPA</sequence>
<evidence type="ECO:0000313" key="1">
    <source>
        <dbReference type="EMBL" id="KAG0656123.1"/>
    </source>
</evidence>
<keyword evidence="2" id="KW-1185">Reference proteome</keyword>
<dbReference type="Proteomes" id="UP000777482">
    <property type="component" value="Unassembled WGS sequence"/>
</dbReference>
<comment type="caution">
    <text evidence="1">The sequence shown here is derived from an EMBL/GenBank/DDBJ whole genome shotgun (WGS) entry which is preliminary data.</text>
</comment>
<gene>
    <name evidence="1" type="ORF">C6P46_000442</name>
</gene>